<dbReference type="EMBL" id="LR796889">
    <property type="protein sequence ID" value="CAB4173236.1"/>
    <property type="molecule type" value="Genomic_DNA"/>
</dbReference>
<name>A0A6J5PT61_9CAUD</name>
<reference evidence="1" key="1">
    <citation type="submission" date="2020-05" db="EMBL/GenBank/DDBJ databases">
        <authorList>
            <person name="Chiriac C."/>
            <person name="Salcher M."/>
            <person name="Ghai R."/>
            <person name="Kavagutti S V."/>
        </authorList>
    </citation>
    <scope>NUCLEOTIDE SEQUENCE</scope>
</reference>
<evidence type="ECO:0000313" key="1">
    <source>
        <dbReference type="EMBL" id="CAB4173236.1"/>
    </source>
</evidence>
<dbReference type="EMBL" id="LR797334">
    <property type="protein sequence ID" value="CAB4204214.1"/>
    <property type="molecule type" value="Genomic_DNA"/>
</dbReference>
<sequence length="71" mass="7900">MLDRGVQDVPRIALTRTEAAAALGMGATSFDQYVAPHVRMIRLGKIRVVTVEELERWAESVAQRHELGRVA</sequence>
<evidence type="ECO:0000313" key="2">
    <source>
        <dbReference type="EMBL" id="CAB4204214.1"/>
    </source>
</evidence>
<organism evidence="1">
    <name type="scientific">uncultured Caudovirales phage</name>
    <dbReference type="NCBI Taxonomy" id="2100421"/>
    <lineage>
        <taxon>Viruses</taxon>
        <taxon>Duplodnaviria</taxon>
        <taxon>Heunggongvirae</taxon>
        <taxon>Uroviricota</taxon>
        <taxon>Caudoviricetes</taxon>
        <taxon>Peduoviridae</taxon>
        <taxon>Maltschvirus</taxon>
        <taxon>Maltschvirus maltsch</taxon>
    </lineage>
</organism>
<accession>A0A6J5PT61</accession>
<gene>
    <name evidence="2" type="ORF">UFOVP1392_36</name>
    <name evidence="3" type="ORF">UFOVP1569_35</name>
    <name evidence="1" type="ORF">UFOVP952_46</name>
</gene>
<proteinExistence type="predicted"/>
<evidence type="ECO:0008006" key="4">
    <source>
        <dbReference type="Google" id="ProtNLM"/>
    </source>
</evidence>
<dbReference type="EMBL" id="LR798409">
    <property type="protein sequence ID" value="CAB5230075.1"/>
    <property type="molecule type" value="Genomic_DNA"/>
</dbReference>
<evidence type="ECO:0000313" key="3">
    <source>
        <dbReference type="EMBL" id="CAB5230075.1"/>
    </source>
</evidence>
<protein>
    <recommendedName>
        <fullName evidence="4">Helix-turn-helix domain-containing protein</fullName>
    </recommendedName>
</protein>